<dbReference type="InterPro" id="IPR036390">
    <property type="entry name" value="WH_DNA-bd_sf"/>
</dbReference>
<dbReference type="InterPro" id="IPR000835">
    <property type="entry name" value="HTH_MarR-typ"/>
</dbReference>
<dbReference type="Pfam" id="PF12802">
    <property type="entry name" value="MarR_2"/>
    <property type="match status" value="1"/>
</dbReference>
<keyword evidence="3" id="KW-1185">Reference proteome</keyword>
<dbReference type="KEGG" id="moo:BWL13_00560"/>
<dbReference type="GO" id="GO:0006950">
    <property type="term" value="P:response to stress"/>
    <property type="evidence" value="ECO:0007669"/>
    <property type="project" value="TreeGrafter"/>
</dbReference>
<evidence type="ECO:0000259" key="1">
    <source>
        <dbReference type="PROSITE" id="PS50995"/>
    </source>
</evidence>
<dbReference type="OrthoDB" id="3237509at2"/>
<organism evidence="2 3">
    <name type="scientific">Microbacterium oleivorans</name>
    <dbReference type="NCBI Taxonomy" id="273677"/>
    <lineage>
        <taxon>Bacteria</taxon>
        <taxon>Bacillati</taxon>
        <taxon>Actinomycetota</taxon>
        <taxon>Actinomycetes</taxon>
        <taxon>Micrococcales</taxon>
        <taxon>Microbacteriaceae</taxon>
        <taxon>Microbacterium</taxon>
    </lineage>
</organism>
<dbReference type="PANTHER" id="PTHR33164:SF104">
    <property type="entry name" value="TRANSCRIPTIONAL REGULATORY PROTEIN"/>
    <property type="match status" value="1"/>
</dbReference>
<dbReference type="AlphaFoldDB" id="A0A031FTJ8"/>
<dbReference type="SMART" id="SM00347">
    <property type="entry name" value="HTH_MARR"/>
    <property type="match status" value="1"/>
</dbReference>
<comment type="caution">
    <text evidence="2">The sequence shown here is derived from an EMBL/GenBank/DDBJ whole genome shotgun (WGS) entry which is preliminary data.</text>
</comment>
<dbReference type="Gene3D" id="1.10.10.10">
    <property type="entry name" value="Winged helix-like DNA-binding domain superfamily/Winged helix DNA-binding domain"/>
    <property type="match status" value="1"/>
</dbReference>
<reference evidence="2 3" key="1">
    <citation type="submission" date="2014-03" db="EMBL/GenBank/DDBJ databases">
        <title>Draft Genome Sequences of 13 Willow Endophytes.</title>
        <authorList>
            <person name="Gan H.Y."/>
            <person name="Gan H.M."/>
            <person name="Savka M.A."/>
            <person name="Hudson A.O."/>
        </authorList>
    </citation>
    <scope>NUCLEOTIDE SEQUENCE [LARGE SCALE GENOMIC DNA]</scope>
    <source>
        <strain evidence="2 3">RIT293</strain>
    </source>
</reference>
<dbReference type="InterPro" id="IPR036388">
    <property type="entry name" value="WH-like_DNA-bd_sf"/>
</dbReference>
<evidence type="ECO:0000313" key="3">
    <source>
        <dbReference type="Proteomes" id="UP000024001"/>
    </source>
</evidence>
<evidence type="ECO:0000313" key="2">
    <source>
        <dbReference type="EMBL" id="EZP28144.1"/>
    </source>
</evidence>
<dbReference type="SUPFAM" id="SSF46785">
    <property type="entry name" value="Winged helix' DNA-binding domain"/>
    <property type="match status" value="1"/>
</dbReference>
<dbReference type="eggNOG" id="COG1846">
    <property type="taxonomic scope" value="Bacteria"/>
</dbReference>
<feature type="domain" description="HTH marR-type" evidence="1">
    <location>
        <begin position="27"/>
        <end position="160"/>
    </location>
</feature>
<gene>
    <name evidence="2" type="ORF">BW34_01121</name>
</gene>
<protein>
    <submittedName>
        <fullName evidence="2">Transcriptional regulator, MarR family</fullName>
    </submittedName>
</protein>
<sequence length="166" mass="18152">MVTDPADLIDRIRAAWASTMPEIDTSPVDVWGRLNRTSTLATAQIERLLTESGVSRSEFDVLCALARTGRPLRASEVTAETMLSGAATTKLTSRLESAGLIRRERSDRDGRAVQLSLTDAGRHLVEREMPRALAHDARLLDGFSDDEQQVLAGLLARLLANAQREA</sequence>
<accession>A0A031FTJ8</accession>
<dbReference type="EMBL" id="JFYO01000004">
    <property type="protein sequence ID" value="EZP28144.1"/>
    <property type="molecule type" value="Genomic_DNA"/>
</dbReference>
<dbReference type="InterPro" id="IPR039422">
    <property type="entry name" value="MarR/SlyA-like"/>
</dbReference>
<dbReference type="PROSITE" id="PS50995">
    <property type="entry name" value="HTH_MARR_2"/>
    <property type="match status" value="1"/>
</dbReference>
<name>A0A031FTJ8_9MICO</name>
<dbReference type="GeneID" id="91430970"/>
<proteinExistence type="predicted"/>
<dbReference type="GO" id="GO:0003700">
    <property type="term" value="F:DNA-binding transcription factor activity"/>
    <property type="evidence" value="ECO:0007669"/>
    <property type="project" value="InterPro"/>
</dbReference>
<dbReference type="RefSeq" id="WP_036310226.1">
    <property type="nucleotide sequence ID" value="NZ_CP031421.1"/>
</dbReference>
<dbReference type="PANTHER" id="PTHR33164">
    <property type="entry name" value="TRANSCRIPTIONAL REGULATOR, MARR FAMILY"/>
    <property type="match status" value="1"/>
</dbReference>
<dbReference type="PATRIC" id="fig|273677.3.peg.1101"/>
<dbReference type="PRINTS" id="PR00598">
    <property type="entry name" value="HTHMARR"/>
</dbReference>
<dbReference type="Proteomes" id="UP000024001">
    <property type="component" value="Unassembled WGS sequence"/>
</dbReference>